<feature type="compositionally biased region" description="Polar residues" evidence="25">
    <location>
        <begin position="1035"/>
        <end position="1046"/>
    </location>
</feature>
<dbReference type="CDD" id="cd14036">
    <property type="entry name" value="STKc_GAK"/>
    <property type="match status" value="1"/>
</dbReference>
<dbReference type="FunFam" id="2.60.40.1110:FF:000001">
    <property type="entry name" value="cyclin-G-associated kinase isoform X2"/>
    <property type="match status" value="1"/>
</dbReference>
<name>A0A8I3MIP1_CANLF</name>
<comment type="similarity">
    <text evidence="5">Belongs to the protein kinase superfamily. AGC Ser/Thr protein kinase family. PKC subfamily.</text>
</comment>
<evidence type="ECO:0000256" key="7">
    <source>
        <dbReference type="ARBA" id="ARBA00022481"/>
    </source>
</evidence>
<evidence type="ECO:0000256" key="1">
    <source>
        <dbReference type="ARBA" id="ARBA00004132"/>
    </source>
</evidence>
<dbReference type="Reactome" id="R-CFA-432722">
    <property type="pathway name" value="Golgi Associated Vesicle Biogenesis"/>
</dbReference>
<dbReference type="OrthoDB" id="1717591at2759"/>
<dbReference type="InterPro" id="IPR029023">
    <property type="entry name" value="Tensin_phosphatase"/>
</dbReference>
<evidence type="ECO:0000259" key="29">
    <source>
        <dbReference type="PROSITE" id="PS51182"/>
    </source>
</evidence>
<proteinExistence type="inferred from homology"/>
<keyword evidence="17" id="KW-0333">Golgi apparatus</keyword>
<dbReference type="GO" id="GO:0007030">
    <property type="term" value="P:Golgi organization"/>
    <property type="evidence" value="ECO:0007669"/>
    <property type="project" value="Ensembl"/>
</dbReference>
<evidence type="ECO:0000256" key="14">
    <source>
        <dbReference type="ARBA" id="ARBA00022840"/>
    </source>
</evidence>
<dbReference type="CDD" id="cd06257">
    <property type="entry name" value="DnaJ"/>
    <property type="match status" value="1"/>
</dbReference>
<evidence type="ECO:0000256" key="11">
    <source>
        <dbReference type="ARBA" id="ARBA00022679"/>
    </source>
</evidence>
<evidence type="ECO:0000256" key="24">
    <source>
        <dbReference type="ARBA" id="ARBA00076380"/>
    </source>
</evidence>
<evidence type="ECO:0000256" key="22">
    <source>
        <dbReference type="ARBA" id="ARBA00054326"/>
    </source>
</evidence>
<dbReference type="GO" id="GO:0005794">
    <property type="term" value="C:Golgi apparatus"/>
    <property type="evidence" value="ECO:0007669"/>
    <property type="project" value="UniProtKB-SubCell"/>
</dbReference>
<keyword evidence="31" id="KW-1185">Reference proteome</keyword>
<evidence type="ECO:0000256" key="12">
    <source>
        <dbReference type="ARBA" id="ARBA00022741"/>
    </source>
</evidence>
<dbReference type="SMART" id="SM00220">
    <property type="entry name" value="S_TKc"/>
    <property type="match status" value="1"/>
</dbReference>
<dbReference type="GO" id="GO:1905443">
    <property type="term" value="P:regulation of clathrin coat assembly"/>
    <property type="evidence" value="ECO:0007669"/>
    <property type="project" value="Ensembl"/>
</dbReference>
<dbReference type="Gene3D" id="1.10.287.110">
    <property type="entry name" value="DnaJ domain"/>
    <property type="match status" value="1"/>
</dbReference>
<feature type="region of interest" description="Disordered" evidence="25">
    <location>
        <begin position="1"/>
        <end position="235"/>
    </location>
</feature>
<feature type="compositionally biased region" description="Pro residues" evidence="25">
    <location>
        <begin position="1381"/>
        <end position="1397"/>
    </location>
</feature>
<dbReference type="GO" id="GO:0072659">
    <property type="term" value="P:protein localization to plasma membrane"/>
    <property type="evidence" value="ECO:0007669"/>
    <property type="project" value="Ensembl"/>
</dbReference>
<protein>
    <recommendedName>
        <fullName evidence="23">Cyclin-G-associated kinase</fullName>
        <ecNumber evidence="6">2.7.11.1</ecNumber>
    </recommendedName>
    <alternativeName>
        <fullName evidence="24">DnaJ homolog subfamily C member 26</fullName>
    </alternativeName>
</protein>
<evidence type="ECO:0000256" key="19">
    <source>
        <dbReference type="ARBA" id="ARBA00023329"/>
    </source>
</evidence>
<reference evidence="30" key="2">
    <citation type="submission" date="2025-08" db="UniProtKB">
        <authorList>
            <consortium name="Ensembl"/>
        </authorList>
    </citation>
    <scope>IDENTIFICATION</scope>
    <source>
        <strain evidence="30">Boxer</strain>
    </source>
</reference>
<dbReference type="GO" id="GO:0030136">
    <property type="term" value="C:clathrin-coated vesicle"/>
    <property type="evidence" value="ECO:0007669"/>
    <property type="project" value="UniProtKB-SubCell"/>
</dbReference>
<evidence type="ECO:0000256" key="17">
    <source>
        <dbReference type="ARBA" id="ARBA00023034"/>
    </source>
</evidence>
<comment type="catalytic activity">
    <reaction evidence="20">
        <text>L-threonyl-[protein] + ATP = O-phospho-L-threonyl-[protein] + ADP + H(+)</text>
        <dbReference type="Rhea" id="RHEA:46608"/>
        <dbReference type="Rhea" id="RHEA-COMP:11060"/>
        <dbReference type="Rhea" id="RHEA-COMP:11605"/>
        <dbReference type="ChEBI" id="CHEBI:15378"/>
        <dbReference type="ChEBI" id="CHEBI:30013"/>
        <dbReference type="ChEBI" id="CHEBI:30616"/>
        <dbReference type="ChEBI" id="CHEBI:61977"/>
        <dbReference type="ChEBI" id="CHEBI:456216"/>
        <dbReference type="EC" id="2.7.11.1"/>
    </reaction>
</comment>
<dbReference type="FunFam" id="1.10.287.110:FF:000002">
    <property type="entry name" value="putative tyrosine-protein phosphatase auxilin isoform X2"/>
    <property type="match status" value="1"/>
</dbReference>
<keyword evidence="9" id="KW-0723">Serine/threonine-protein kinase</keyword>
<dbReference type="InterPro" id="IPR011009">
    <property type="entry name" value="Kinase-like_dom_sf"/>
</dbReference>
<dbReference type="PROSITE" id="PS50011">
    <property type="entry name" value="PROTEIN_KINASE_DOM"/>
    <property type="match status" value="1"/>
</dbReference>
<dbReference type="CDD" id="cd14564">
    <property type="entry name" value="PTP_GAK"/>
    <property type="match status" value="1"/>
</dbReference>
<keyword evidence="8" id="KW-0963">Cytoplasm</keyword>
<dbReference type="InterPro" id="IPR036869">
    <property type="entry name" value="J_dom_sf"/>
</dbReference>
<dbReference type="PROSITE" id="PS51181">
    <property type="entry name" value="PPASE_TENSIN"/>
    <property type="match status" value="1"/>
</dbReference>
<dbReference type="Gene3D" id="2.60.40.1110">
    <property type="match status" value="1"/>
</dbReference>
<sequence length="1562" mass="168528">MGTHLCLQDWFPRPDPAHGDTPAAPRPRPRPRGWNAAAPPPPGPGREAAPGSACSQRGTSYPRAADRATRRRGSGSAPPAAAARAVLGFSGSRDTRALTLPRTPSRGRGARPRSSRTGSVRGHGRLGDSGAPTRSQASLRLPAPCRGRPERHDRKPSPEPRRRAGAVGGPGAAQAHPPGAGALGGPGSALEHPPGARAPARRGGSKAPALFRAAPRPRGPTSGRRGGRWCGSGPAVAERAGTQLAPGSPLGRPPRAAAMSLLQSALDFLAGPGSLGGAAGRDQSDFVGQTVELGELRLRVRRVLAEGGFAFVYEAQDLASGREYALKRLLSNEEEKNRAIIQEVCFMKKLSGHPNIVQFCSAASIGKEESDTGQAEFLLLTELCKGQLVDFLKKIESRGPLSCDTVLKIFYQTCRAVQHMHRQKPPIIHRDLKVENLLLSNQGTIKLCDFGSATTISHYPDYSWSAQRRALVEEEITRNTTPMYRTPEIVDLYSNFPIGEKQDIWALGCILYLLCFRQHPFEDGAKLRIVNGKFSIPPNDTRYSVFHDLIRATLKVNPEERLSITELVNQLQEIAAARNVNPKSPITELLEQNGGYGNAVPSRGPPPPGGSSSGYSGGLALAEYDQPYGGLLDILRGGTERLFTNLKDTSSKVIQSVANYAKGDLDISYITSRIAVMSFPAEGVESAIKNNIEDVRLFLDSKHPGHYAVYNLSPRTYRPSKFHNRVSECGWAARRAPNLRSLYSVCRNMHSWLRQDHKNVCVVHCMDGRAASAVAVCSFLCFCRLFSTAEAAVYMFSMKRCPPGIWPSHKRYIEYMCDMVAEEPITPHSKPILVKAVVMTPVPLFSKQRNGCRPFCEVYVGDERVTTTSQEYDKMRDFRIEDGKAVIPLGITVQGDVLIVIYHARSTLGGRLQAKVASMKMFQVQFHTGFVPRNATTVKFAKYDLDACDIQEKYPDLFQVNVEVEVEPRDRPSREAPPWESTSMRGLNPKILFSSREEQQDILSKFGKPELPRQPGSTAQYDAEAGSLDAEPTESDSPQSSGTDTSHFLHTLDWHEEKDTETSPESHFAKENLSTLAEDAGGSEPSDEEAATPSTESRDAADEDTPGPAARLPERDLIFDGATPATPQEPTRQEDSVDLLGLHAEAGLAPPVQASGAAPSTADLLSRLLGGPDAAPEVPPGDLLGGEAPLLFASPAPSSSAQSPPREGPAADPFDPLLLPSGPNTQPCSQPDLFGEFLHSESPAAAPASFPSTHSAPPPACSTDFLHLGDLPAEPGKMTASTSHPDLLGGWEAWAEAPAPAAAAEGPFFSAGGQPAAPSAPGSWTKSQSLDPFADLGDLSSGLQGSPAGFAPGAFGAKTAPPPTGGSSWQQTGRPPAQGTPWPPQAKPPPKACPQPRPNYAANVSVIGGREERGVRAPSFGQKPRVSESDFEDLLSHQGFSSKADRKGPRTMAEMRRQEQARDADPLKLKLLEWTEGKERNIRALLSTLHTVLWDGESRWAPVGMADLVTPGQVKKQYRRAVLVVHPDKAAGQPYEQYAKMIFMELNDAWAEFESQGSRPLF</sequence>
<gene>
    <name evidence="30" type="primary">GAK</name>
</gene>
<dbReference type="Ensembl" id="ENSCAFT00845002293.1">
    <property type="protein sequence ID" value="ENSCAFP00845001819.1"/>
    <property type="gene ID" value="ENSCAFG00845001290.1"/>
</dbReference>
<comment type="subcellular location">
    <subcellularLocation>
        <location evidence="2">Cell junction</location>
        <location evidence="2">Focal adhesion</location>
    </subcellularLocation>
    <subcellularLocation>
        <location evidence="3">Cytoplasm</location>
        <location evidence="3">Perinuclear region</location>
    </subcellularLocation>
    <subcellularLocation>
        <location evidence="1">Cytoplasmic vesicle</location>
        <location evidence="1">Clathrin-coated vesicle</location>
    </subcellularLocation>
    <subcellularLocation>
        <location evidence="4">Golgi apparatus</location>
        <location evidence="4">trans-Golgi network</location>
    </subcellularLocation>
</comment>
<dbReference type="FunCoup" id="A0A8I3MIP1">
    <property type="interactions" value="1960"/>
</dbReference>
<keyword evidence="19" id="KW-0968">Cytoplasmic vesicle</keyword>
<keyword evidence="18" id="KW-0131">Cell cycle</keyword>
<feature type="compositionally biased region" description="Low complexity" evidence="25">
    <location>
        <begin position="74"/>
        <end position="85"/>
    </location>
</feature>
<dbReference type="Gene3D" id="1.10.510.10">
    <property type="entry name" value="Transferase(Phosphotransferase) domain 1"/>
    <property type="match status" value="1"/>
</dbReference>
<feature type="region of interest" description="Disordered" evidence="25">
    <location>
        <begin position="1305"/>
        <end position="1432"/>
    </location>
</feature>
<dbReference type="SUPFAM" id="SSF52799">
    <property type="entry name" value="(Phosphotyrosine protein) phosphatases II"/>
    <property type="match status" value="1"/>
</dbReference>
<dbReference type="SMART" id="SM00271">
    <property type="entry name" value="DnaJ"/>
    <property type="match status" value="1"/>
</dbReference>
<feature type="region of interest" description="Disordered" evidence="25">
    <location>
        <begin position="1025"/>
        <end position="1046"/>
    </location>
</feature>
<feature type="compositionally biased region" description="Low complexity" evidence="25">
    <location>
        <begin position="1305"/>
        <end position="1323"/>
    </location>
</feature>
<dbReference type="SUPFAM" id="SSF49562">
    <property type="entry name" value="C2 domain (Calcium/lipid-binding domain, CaLB)"/>
    <property type="match status" value="1"/>
</dbReference>
<dbReference type="FunFam" id="1.10.510.10:FF:000228">
    <property type="entry name" value="cyclin-G-associated kinase isoform X1"/>
    <property type="match status" value="1"/>
</dbReference>
<dbReference type="GO" id="GO:0031982">
    <property type="term" value="C:vesicle"/>
    <property type="evidence" value="ECO:0000318"/>
    <property type="project" value="GO_Central"/>
</dbReference>
<dbReference type="GO" id="GO:0072583">
    <property type="term" value="P:clathrin-dependent endocytosis"/>
    <property type="evidence" value="ECO:0000318"/>
    <property type="project" value="GO_Central"/>
</dbReference>
<dbReference type="GO" id="GO:0010977">
    <property type="term" value="P:negative regulation of neuron projection development"/>
    <property type="evidence" value="ECO:0007669"/>
    <property type="project" value="Ensembl"/>
</dbReference>
<dbReference type="Proteomes" id="UP000805418">
    <property type="component" value="Chromosome 3"/>
</dbReference>
<evidence type="ECO:0000256" key="6">
    <source>
        <dbReference type="ARBA" id="ARBA00012513"/>
    </source>
</evidence>
<dbReference type="GO" id="GO:0034067">
    <property type="term" value="P:protein localization to Golgi apparatus"/>
    <property type="evidence" value="ECO:0007669"/>
    <property type="project" value="Ensembl"/>
</dbReference>
<dbReference type="PROSITE" id="PS50076">
    <property type="entry name" value="DNAJ_2"/>
    <property type="match status" value="1"/>
</dbReference>
<dbReference type="InterPro" id="IPR035892">
    <property type="entry name" value="C2_domain_sf"/>
</dbReference>
<keyword evidence="15" id="KW-0965">Cell junction</keyword>
<feature type="compositionally biased region" description="Basic and acidic residues" evidence="25">
    <location>
        <begin position="147"/>
        <end position="162"/>
    </location>
</feature>
<keyword evidence="12" id="KW-0547">Nucleotide-binding</keyword>
<organism evidence="30 31">
    <name type="scientific">Canis lupus familiaris</name>
    <name type="common">Dog</name>
    <name type="synonym">Canis familiaris</name>
    <dbReference type="NCBI Taxonomy" id="9615"/>
    <lineage>
        <taxon>Eukaryota</taxon>
        <taxon>Metazoa</taxon>
        <taxon>Chordata</taxon>
        <taxon>Craniata</taxon>
        <taxon>Vertebrata</taxon>
        <taxon>Euteleostomi</taxon>
        <taxon>Mammalia</taxon>
        <taxon>Eutheria</taxon>
        <taxon>Laurasiatheria</taxon>
        <taxon>Carnivora</taxon>
        <taxon>Caniformia</taxon>
        <taxon>Canidae</taxon>
        <taxon>Canis</taxon>
    </lineage>
</organism>
<evidence type="ECO:0000256" key="9">
    <source>
        <dbReference type="ARBA" id="ARBA00022527"/>
    </source>
</evidence>
<evidence type="ECO:0000256" key="20">
    <source>
        <dbReference type="ARBA" id="ARBA00047899"/>
    </source>
</evidence>
<feature type="domain" description="C2 tensin-type" evidence="29">
    <location>
        <begin position="829"/>
        <end position="967"/>
    </location>
</feature>
<dbReference type="PANTHER" id="PTHR23172">
    <property type="entry name" value="AUXILIN/CYCLIN G-ASSOCIATED KINASE-RELATED"/>
    <property type="match status" value="1"/>
</dbReference>
<dbReference type="InterPro" id="IPR001623">
    <property type="entry name" value="DnaJ_domain"/>
</dbReference>
<evidence type="ECO:0000256" key="2">
    <source>
        <dbReference type="ARBA" id="ARBA00004246"/>
    </source>
</evidence>
<evidence type="ECO:0000259" key="26">
    <source>
        <dbReference type="PROSITE" id="PS50011"/>
    </source>
</evidence>
<dbReference type="GO" id="GO:0030276">
    <property type="term" value="F:clathrin binding"/>
    <property type="evidence" value="ECO:0000318"/>
    <property type="project" value="GO_Central"/>
</dbReference>
<feature type="domain" description="J" evidence="27">
    <location>
        <begin position="1498"/>
        <end position="1562"/>
    </location>
</feature>
<keyword evidence="14" id="KW-0067">ATP-binding</keyword>
<dbReference type="SMART" id="SM01326">
    <property type="entry name" value="PTEN_C2"/>
    <property type="match status" value="1"/>
</dbReference>
<dbReference type="GO" id="GO:0005925">
    <property type="term" value="C:focal adhesion"/>
    <property type="evidence" value="ECO:0007669"/>
    <property type="project" value="UniProtKB-SubCell"/>
</dbReference>
<dbReference type="Reactome" id="R-CFA-8856828">
    <property type="pathway name" value="Clathrin-mediated endocytosis"/>
</dbReference>
<dbReference type="Gene3D" id="3.90.190.10">
    <property type="entry name" value="Protein tyrosine phosphatase superfamily"/>
    <property type="match status" value="1"/>
</dbReference>
<dbReference type="GO" id="GO:0048471">
    <property type="term" value="C:perinuclear region of cytoplasm"/>
    <property type="evidence" value="ECO:0007669"/>
    <property type="project" value="UniProtKB-SubCell"/>
</dbReference>
<dbReference type="EC" id="2.7.11.1" evidence="6"/>
<feature type="region of interest" description="Disordered" evidence="25">
    <location>
        <begin position="966"/>
        <end position="986"/>
    </location>
</feature>
<feature type="region of interest" description="Disordered" evidence="25">
    <location>
        <begin position="591"/>
        <end position="616"/>
    </location>
</feature>
<feature type="region of interest" description="Disordered" evidence="25">
    <location>
        <begin position="1078"/>
        <end position="1283"/>
    </location>
</feature>
<accession>A0A8I3MIP1</accession>
<keyword evidence="16" id="KW-0007">Acetylation</keyword>
<comment type="catalytic activity">
    <reaction evidence="21">
        <text>L-seryl-[protein] + ATP = O-phospho-L-seryl-[protein] + ADP + H(+)</text>
        <dbReference type="Rhea" id="RHEA:17989"/>
        <dbReference type="Rhea" id="RHEA-COMP:9863"/>
        <dbReference type="Rhea" id="RHEA-COMP:11604"/>
        <dbReference type="ChEBI" id="CHEBI:15378"/>
        <dbReference type="ChEBI" id="CHEBI:29999"/>
        <dbReference type="ChEBI" id="CHEBI:30616"/>
        <dbReference type="ChEBI" id="CHEBI:83421"/>
        <dbReference type="ChEBI" id="CHEBI:456216"/>
        <dbReference type="EC" id="2.7.11.1"/>
    </reaction>
</comment>
<evidence type="ECO:0000313" key="30">
    <source>
        <dbReference type="Ensembl" id="ENSCAFP00845001819.1"/>
    </source>
</evidence>
<evidence type="ECO:0000313" key="31">
    <source>
        <dbReference type="Proteomes" id="UP000805418"/>
    </source>
</evidence>
<dbReference type="PROSITE" id="PS51182">
    <property type="entry name" value="C2_TENSIN"/>
    <property type="match status" value="1"/>
</dbReference>
<dbReference type="GO" id="GO:0048268">
    <property type="term" value="P:clathrin coat assembly"/>
    <property type="evidence" value="ECO:0007669"/>
    <property type="project" value="Ensembl"/>
</dbReference>
<dbReference type="FunFam" id="3.90.190.10:FF:000008">
    <property type="entry name" value="putative tyrosine-protein phosphatase auxilin isoform X2"/>
    <property type="match status" value="1"/>
</dbReference>
<feature type="domain" description="Phosphatase tensin-type" evidence="28">
    <location>
        <begin position="656"/>
        <end position="823"/>
    </location>
</feature>
<keyword evidence="10" id="KW-0597">Phosphoprotein</keyword>
<dbReference type="InterPro" id="IPR000719">
    <property type="entry name" value="Prot_kinase_dom"/>
</dbReference>
<keyword evidence="11" id="KW-0808">Transferase</keyword>
<dbReference type="GeneTree" id="ENSGT00940000159527"/>
<dbReference type="GO" id="GO:0090160">
    <property type="term" value="P:Golgi to lysosome transport"/>
    <property type="evidence" value="ECO:0007669"/>
    <property type="project" value="Ensembl"/>
</dbReference>
<evidence type="ECO:0000256" key="8">
    <source>
        <dbReference type="ARBA" id="ARBA00022490"/>
    </source>
</evidence>
<reference evidence="30" key="3">
    <citation type="submission" date="2025-09" db="UniProtKB">
        <authorList>
            <consortium name="Ensembl"/>
        </authorList>
    </citation>
    <scope>IDENTIFICATION</scope>
    <source>
        <strain evidence="30">Boxer</strain>
    </source>
</reference>
<evidence type="ECO:0000259" key="27">
    <source>
        <dbReference type="PROSITE" id="PS50076"/>
    </source>
</evidence>
<evidence type="ECO:0000256" key="5">
    <source>
        <dbReference type="ARBA" id="ARBA00005490"/>
    </source>
</evidence>
<feature type="compositionally biased region" description="Low complexity" evidence="25">
    <location>
        <begin position="1240"/>
        <end position="1255"/>
    </location>
</feature>
<dbReference type="SUPFAM" id="SSF46565">
    <property type="entry name" value="Chaperone J-domain"/>
    <property type="match status" value="1"/>
</dbReference>
<dbReference type="GO" id="GO:0005737">
    <property type="term" value="C:cytoplasm"/>
    <property type="evidence" value="ECO:0000318"/>
    <property type="project" value="GO_Central"/>
</dbReference>
<evidence type="ECO:0000256" key="25">
    <source>
        <dbReference type="SAM" id="MobiDB-lite"/>
    </source>
</evidence>
<evidence type="ECO:0000259" key="28">
    <source>
        <dbReference type="PROSITE" id="PS51181"/>
    </source>
</evidence>
<dbReference type="InterPro" id="IPR029021">
    <property type="entry name" value="Prot-tyrosine_phosphatase-like"/>
</dbReference>
<dbReference type="GO" id="GO:0072318">
    <property type="term" value="P:clathrin coat disassembly"/>
    <property type="evidence" value="ECO:0000318"/>
    <property type="project" value="GO_Central"/>
</dbReference>
<feature type="domain" description="Protein kinase" evidence="26">
    <location>
        <begin position="298"/>
        <end position="575"/>
    </location>
</feature>
<dbReference type="SUPFAM" id="SSF56112">
    <property type="entry name" value="Protein kinase-like (PK-like)"/>
    <property type="match status" value="1"/>
</dbReference>
<dbReference type="Pfam" id="PF00069">
    <property type="entry name" value="Pkinase"/>
    <property type="match status" value="1"/>
</dbReference>
<evidence type="ECO:0000256" key="23">
    <source>
        <dbReference type="ARBA" id="ARBA00068393"/>
    </source>
</evidence>
<dbReference type="PROSITE" id="PS00108">
    <property type="entry name" value="PROTEIN_KINASE_ST"/>
    <property type="match status" value="1"/>
</dbReference>
<keyword evidence="7" id="KW-0488">Methylation</keyword>
<dbReference type="GO" id="GO:0004674">
    <property type="term" value="F:protein serine/threonine kinase activity"/>
    <property type="evidence" value="ECO:0007669"/>
    <property type="project" value="UniProtKB-KW"/>
</dbReference>
<evidence type="ECO:0000256" key="13">
    <source>
        <dbReference type="ARBA" id="ARBA00022777"/>
    </source>
</evidence>
<feature type="compositionally biased region" description="Low complexity" evidence="25">
    <location>
        <begin position="1188"/>
        <end position="1220"/>
    </location>
</feature>
<evidence type="ECO:0000256" key="10">
    <source>
        <dbReference type="ARBA" id="ARBA00022553"/>
    </source>
</evidence>
<evidence type="ECO:0000256" key="15">
    <source>
        <dbReference type="ARBA" id="ARBA00022949"/>
    </source>
</evidence>
<feature type="compositionally biased region" description="Low complexity" evidence="25">
    <location>
        <begin position="205"/>
        <end position="223"/>
    </location>
</feature>
<evidence type="ECO:0000256" key="4">
    <source>
        <dbReference type="ARBA" id="ARBA00004601"/>
    </source>
</evidence>
<dbReference type="Pfam" id="PF10409">
    <property type="entry name" value="PTEN_C2"/>
    <property type="match status" value="1"/>
</dbReference>
<comment type="function">
    <text evidence="22">Associates with cyclin G and CDK5. Seems to act as an auxilin homolog that is involved in the uncoating of clathrin-coated vesicles by Hsc70 in non-neuronal cells. Expression oscillates slightly during the cell cycle, peaking at G1. May play a role in clathrin-mediated endocytosis and intracellular trafficking, and in the dynamics of clathrin assembly/disassembly.</text>
</comment>
<dbReference type="InterPro" id="IPR008271">
    <property type="entry name" value="Ser/Thr_kinase_AS"/>
</dbReference>
<keyword evidence="13" id="KW-0418">Kinase</keyword>
<dbReference type="InterPro" id="IPR014020">
    <property type="entry name" value="Tensin_C2-dom"/>
</dbReference>
<evidence type="ECO:0000256" key="3">
    <source>
        <dbReference type="ARBA" id="ARBA00004556"/>
    </source>
</evidence>
<evidence type="ECO:0000256" key="21">
    <source>
        <dbReference type="ARBA" id="ARBA00048679"/>
    </source>
</evidence>
<dbReference type="GO" id="GO:0005829">
    <property type="term" value="C:cytosol"/>
    <property type="evidence" value="ECO:0007669"/>
    <property type="project" value="GOC"/>
</dbReference>
<evidence type="ECO:0000256" key="18">
    <source>
        <dbReference type="ARBA" id="ARBA00023306"/>
    </source>
</evidence>
<evidence type="ECO:0000256" key="16">
    <source>
        <dbReference type="ARBA" id="ARBA00022990"/>
    </source>
</evidence>
<reference evidence="30" key="1">
    <citation type="submission" date="2020-03" db="EMBL/GenBank/DDBJ databases">
        <title>Long-read based genome assembly of a Labrador retriever dog.</title>
        <authorList>
            <person name="Eory L."/>
            <person name="Zhang W."/>
            <person name="Schoenebeck J."/>
        </authorList>
    </citation>
    <scope>NUCLEOTIDE SEQUENCE [LARGE SCALE GENOMIC DNA]</scope>
    <source>
        <strain evidence="30">Labrador retriever</strain>
    </source>
</reference>
<dbReference type="GO" id="GO:0005524">
    <property type="term" value="F:ATP binding"/>
    <property type="evidence" value="ECO:0007669"/>
    <property type="project" value="UniProtKB-KW"/>
</dbReference>
<feature type="compositionally biased region" description="Low complexity" evidence="25">
    <location>
        <begin position="1347"/>
        <end position="1359"/>
    </location>
</feature>
<dbReference type="PANTHER" id="PTHR23172:SF34">
    <property type="entry name" value="CYCLIN-G-ASSOCIATED KINASE"/>
    <property type="match status" value="1"/>
</dbReference>